<keyword evidence="3" id="KW-1185">Reference proteome</keyword>
<evidence type="ECO:0000256" key="1">
    <source>
        <dbReference type="SAM" id="MobiDB-lite"/>
    </source>
</evidence>
<dbReference type="Proteomes" id="UP001642487">
    <property type="component" value="Chromosome 5"/>
</dbReference>
<evidence type="ECO:0000313" key="3">
    <source>
        <dbReference type="Proteomes" id="UP001642487"/>
    </source>
</evidence>
<sequence>MKGRTKQKRSSSRLKLPRKNALKSSSLCVLRGRSFAIFAGFRSLCSFPGCFPPLPQSPGSSPSLPQSLKAIEGALPRGLSGRWKLLVRAW</sequence>
<feature type="compositionally biased region" description="Basic residues" evidence="1">
    <location>
        <begin position="1"/>
        <end position="21"/>
    </location>
</feature>
<evidence type="ECO:0000313" key="2">
    <source>
        <dbReference type="EMBL" id="CAK9321876.1"/>
    </source>
</evidence>
<gene>
    <name evidence="2" type="ORF">CITCOLO1_LOCUS13971</name>
</gene>
<protein>
    <submittedName>
        <fullName evidence="2">Uncharacterized protein</fullName>
    </submittedName>
</protein>
<organism evidence="2 3">
    <name type="scientific">Citrullus colocynthis</name>
    <name type="common">colocynth</name>
    <dbReference type="NCBI Taxonomy" id="252529"/>
    <lineage>
        <taxon>Eukaryota</taxon>
        <taxon>Viridiplantae</taxon>
        <taxon>Streptophyta</taxon>
        <taxon>Embryophyta</taxon>
        <taxon>Tracheophyta</taxon>
        <taxon>Spermatophyta</taxon>
        <taxon>Magnoliopsida</taxon>
        <taxon>eudicotyledons</taxon>
        <taxon>Gunneridae</taxon>
        <taxon>Pentapetalae</taxon>
        <taxon>rosids</taxon>
        <taxon>fabids</taxon>
        <taxon>Cucurbitales</taxon>
        <taxon>Cucurbitaceae</taxon>
        <taxon>Benincaseae</taxon>
        <taxon>Citrullus</taxon>
    </lineage>
</organism>
<reference evidence="2 3" key="1">
    <citation type="submission" date="2024-03" db="EMBL/GenBank/DDBJ databases">
        <authorList>
            <person name="Gkanogiannis A."/>
            <person name="Becerra Lopez-Lavalle L."/>
        </authorList>
    </citation>
    <scope>NUCLEOTIDE SEQUENCE [LARGE SCALE GENOMIC DNA]</scope>
</reference>
<name>A0ABP0YS42_9ROSI</name>
<proteinExistence type="predicted"/>
<dbReference type="EMBL" id="OZ021739">
    <property type="protein sequence ID" value="CAK9321876.1"/>
    <property type="molecule type" value="Genomic_DNA"/>
</dbReference>
<feature type="region of interest" description="Disordered" evidence="1">
    <location>
        <begin position="1"/>
        <end position="22"/>
    </location>
</feature>
<accession>A0ABP0YS42</accession>